<accession>A0ABN0U3W9</accession>
<dbReference type="SUPFAM" id="SSF160424">
    <property type="entry name" value="BH3703-like"/>
    <property type="match status" value="1"/>
</dbReference>
<dbReference type="InterPro" id="IPR036170">
    <property type="entry name" value="YezG-like_sf"/>
</dbReference>
<proteinExistence type="predicted"/>
<dbReference type="Proteomes" id="UP001500416">
    <property type="component" value="Unassembled WGS sequence"/>
</dbReference>
<dbReference type="PANTHER" id="PTHR42059">
    <property type="entry name" value="TNT DOMAIN-CONTAINING PROTEIN"/>
    <property type="match status" value="1"/>
</dbReference>
<organism evidence="3 4">
    <name type="scientific">Saccharothrix mutabilis subsp. mutabilis</name>
    <dbReference type="NCBI Taxonomy" id="66855"/>
    <lineage>
        <taxon>Bacteria</taxon>
        <taxon>Bacillati</taxon>
        <taxon>Actinomycetota</taxon>
        <taxon>Actinomycetes</taxon>
        <taxon>Pseudonocardiales</taxon>
        <taxon>Pseudonocardiaceae</taxon>
        <taxon>Saccharothrix</taxon>
    </lineage>
</organism>
<protein>
    <recommendedName>
        <fullName evidence="2">TNT domain-containing protein</fullName>
    </recommendedName>
</protein>
<name>A0ABN0U3W9_9PSEU</name>
<feature type="compositionally biased region" description="Low complexity" evidence="1">
    <location>
        <begin position="179"/>
        <end position="190"/>
    </location>
</feature>
<feature type="compositionally biased region" description="Pro residues" evidence="1">
    <location>
        <begin position="142"/>
        <end position="178"/>
    </location>
</feature>
<dbReference type="PANTHER" id="PTHR42059:SF1">
    <property type="entry name" value="TNT DOMAIN-CONTAINING PROTEIN"/>
    <property type="match status" value="1"/>
</dbReference>
<reference evidence="3 4" key="1">
    <citation type="journal article" date="2019" name="Int. J. Syst. Evol. Microbiol.">
        <title>The Global Catalogue of Microorganisms (GCM) 10K type strain sequencing project: providing services to taxonomists for standard genome sequencing and annotation.</title>
        <authorList>
            <consortium name="The Broad Institute Genomics Platform"/>
            <consortium name="The Broad Institute Genome Sequencing Center for Infectious Disease"/>
            <person name="Wu L."/>
            <person name="Ma J."/>
        </authorList>
    </citation>
    <scope>NUCLEOTIDE SEQUENCE [LARGE SCALE GENOMIC DNA]</scope>
    <source>
        <strain evidence="3 4">JCM 3380</strain>
    </source>
</reference>
<comment type="caution">
    <text evidence="3">The sequence shown here is derived from an EMBL/GenBank/DDBJ whole genome shotgun (WGS) entry which is preliminary data.</text>
</comment>
<dbReference type="InterPro" id="IPR025331">
    <property type="entry name" value="TNT"/>
</dbReference>
<evidence type="ECO:0000313" key="3">
    <source>
        <dbReference type="EMBL" id="GAA0237889.1"/>
    </source>
</evidence>
<evidence type="ECO:0000259" key="2">
    <source>
        <dbReference type="Pfam" id="PF14021"/>
    </source>
</evidence>
<dbReference type="Pfam" id="PF14021">
    <property type="entry name" value="TNT"/>
    <property type="match status" value="1"/>
</dbReference>
<dbReference type="InterPro" id="IPR053024">
    <property type="entry name" value="Fungal_surface_NADase"/>
</dbReference>
<sequence length="560" mass="60532">MTAPQLDTEDQNAILGSVTTLLVQRLRGDWEQLFVDFRMVGRYLEAEVSGLTIYGSSFQWRLPDEALPFFVQLREGMARPGGGTWLSMKFHLVHPDTYSAEFNRDTDPDWVSPPDAEHYARELELHPRDAVPAWLARKAGLPEPPPTPTAEPPAPAAEPPAAPAAEPPAPAAEPPAAEPPAAAATSEPPTAQIPVQSPAEGVADLIAAPLFDGLDAQGVPTFADRPRPHPQELDDLLAYLDAAPVVLAARSYGKDVFTPDASPGVPLSFHTDGTWVWPGGVAYYLRHHHVPPVPQLVQHIRDNGYAVPPVSPQAEAAATAVATGQAESAPLPPHTPRVITDADRRALDRLKARLDHYGVAEHEYGLVEPRPDALVLEPAPGPSGWQVQFWDADRGPHGRPKVYEHAVDAAKVLLAELLWRDDRDAERAGGRARAEQPVVQPVADIQPLPDEPPLSLFSDREAVVLPAGTELDRFGAESGNLVYAAGTTFGRRSLPPDWLNRRYHVYRVQQPVPAVKGVAVPWFGQAGGGTGYFLVASVRDLLADGRLQEIDKATTPPPAV</sequence>
<gene>
    <name evidence="3" type="ORF">GCM10010492_41220</name>
</gene>
<feature type="domain" description="TNT" evidence="2">
    <location>
        <begin position="465"/>
        <end position="550"/>
    </location>
</feature>
<dbReference type="RefSeq" id="WP_343935453.1">
    <property type="nucleotide sequence ID" value="NZ_BAAABU010000008.1"/>
</dbReference>
<dbReference type="EMBL" id="BAAABU010000008">
    <property type="protein sequence ID" value="GAA0237889.1"/>
    <property type="molecule type" value="Genomic_DNA"/>
</dbReference>
<evidence type="ECO:0000313" key="4">
    <source>
        <dbReference type="Proteomes" id="UP001500416"/>
    </source>
</evidence>
<feature type="region of interest" description="Disordered" evidence="1">
    <location>
        <begin position="138"/>
        <end position="194"/>
    </location>
</feature>
<evidence type="ECO:0000256" key="1">
    <source>
        <dbReference type="SAM" id="MobiDB-lite"/>
    </source>
</evidence>
<keyword evidence="4" id="KW-1185">Reference proteome</keyword>